<organism evidence="2 3">
    <name type="scientific">Thiopseudomonas denitrificans</name>
    <dbReference type="NCBI Taxonomy" id="1501432"/>
    <lineage>
        <taxon>Bacteria</taxon>
        <taxon>Pseudomonadati</taxon>
        <taxon>Pseudomonadota</taxon>
        <taxon>Gammaproteobacteria</taxon>
        <taxon>Pseudomonadales</taxon>
        <taxon>Pseudomonadaceae</taxon>
        <taxon>Thiopseudomonas</taxon>
    </lineage>
</organism>
<evidence type="ECO:0000256" key="1">
    <source>
        <dbReference type="SAM" id="Coils"/>
    </source>
</evidence>
<keyword evidence="1" id="KW-0175">Coiled coil</keyword>
<gene>
    <name evidence="2" type="ORF">DFQ45_10615</name>
</gene>
<dbReference type="EMBL" id="SNYK01000006">
    <property type="protein sequence ID" value="TDQ37789.1"/>
    <property type="molecule type" value="Genomic_DNA"/>
</dbReference>
<evidence type="ECO:0000313" key="3">
    <source>
        <dbReference type="Proteomes" id="UP000294575"/>
    </source>
</evidence>
<name>A0A4R6U0B1_9GAMM</name>
<proteinExistence type="predicted"/>
<keyword evidence="3" id="KW-1185">Reference proteome</keyword>
<keyword evidence="2" id="KW-0132">Cell division</keyword>
<keyword evidence="2" id="KW-0131">Cell cycle</keyword>
<reference evidence="2 3" key="1">
    <citation type="submission" date="2019-03" db="EMBL/GenBank/DDBJ databases">
        <title>Genomic Encyclopedia of Type Strains, Phase IV (KMG-IV): sequencing the most valuable type-strain genomes for metagenomic binning, comparative biology and taxonomic classification.</title>
        <authorList>
            <person name="Goeker M."/>
        </authorList>
    </citation>
    <scope>NUCLEOTIDE SEQUENCE [LARGE SCALE GENOMIC DNA]</scope>
    <source>
        <strain evidence="2 3">DSM 28679</strain>
    </source>
</reference>
<sequence length="69" mass="8023">MKKPDFAALADNVQRLIQQHAELKAQHAALREAEQRWLEERAQLISKNETARQKVEVMISRLKALEQES</sequence>
<dbReference type="NCBIfam" id="TIGR02449">
    <property type="entry name" value="TIGR02449 family protein"/>
    <property type="match status" value="1"/>
</dbReference>
<accession>A0A4R6U0B1</accession>
<dbReference type="GO" id="GO:0051301">
    <property type="term" value="P:cell division"/>
    <property type="evidence" value="ECO:0007669"/>
    <property type="project" value="UniProtKB-KW"/>
</dbReference>
<dbReference type="InterPro" id="IPR012662">
    <property type="entry name" value="CHP02449"/>
</dbReference>
<dbReference type="OrthoDB" id="6120894at2"/>
<evidence type="ECO:0000313" key="2">
    <source>
        <dbReference type="EMBL" id="TDQ37789.1"/>
    </source>
</evidence>
<dbReference type="AlphaFoldDB" id="A0A4R6U0B1"/>
<feature type="coiled-coil region" evidence="1">
    <location>
        <begin position="6"/>
        <end position="68"/>
    </location>
</feature>
<dbReference type="Proteomes" id="UP000294575">
    <property type="component" value="Unassembled WGS sequence"/>
</dbReference>
<protein>
    <submittedName>
        <fullName evidence="2">Cell division protein ZapB</fullName>
    </submittedName>
</protein>
<comment type="caution">
    <text evidence="2">The sequence shown here is derived from an EMBL/GenBank/DDBJ whole genome shotgun (WGS) entry which is preliminary data.</text>
</comment>
<dbReference type="RefSeq" id="WP_101495987.1">
    <property type="nucleotide sequence ID" value="NZ_LNJZ01000003.1"/>
</dbReference>